<evidence type="ECO:0000313" key="2">
    <source>
        <dbReference type="EMBL" id="NNG56409.1"/>
    </source>
</evidence>
<evidence type="ECO:0000256" key="1">
    <source>
        <dbReference type="SAM" id="Coils"/>
    </source>
</evidence>
<dbReference type="SUPFAM" id="SSF52540">
    <property type="entry name" value="P-loop containing nucleoside triphosphate hydrolases"/>
    <property type="match status" value="1"/>
</dbReference>
<keyword evidence="1" id="KW-0175">Coiled coil</keyword>
<dbReference type="Gene3D" id="3.40.50.300">
    <property type="entry name" value="P-loop containing nucleotide triphosphate hydrolases"/>
    <property type="match status" value="1"/>
</dbReference>
<comment type="caution">
    <text evidence="2">The sequence shown here is derived from an EMBL/GenBank/DDBJ whole genome shotgun (WGS) entry which is preliminary data.</text>
</comment>
<dbReference type="EMBL" id="JABEOU010000012">
    <property type="protein sequence ID" value="NNG56409.1"/>
    <property type="molecule type" value="Genomic_DNA"/>
</dbReference>
<dbReference type="AlphaFoldDB" id="A0A7Y2PAK7"/>
<gene>
    <name evidence="2" type="ORF">HKX06_03270</name>
</gene>
<accession>A0A7Y2PAK7</accession>
<dbReference type="Pfam" id="PF12532">
    <property type="entry name" value="DUF3732"/>
    <property type="match status" value="1"/>
</dbReference>
<reference evidence="2 3" key="1">
    <citation type="submission" date="2020-05" db="EMBL/GenBank/DDBJ databases">
        <title>Draft Genome Sequences of Sphingomonas sp. Isolated from the International Space Station.</title>
        <authorList>
            <person name="Bijlani S."/>
            <person name="Singh N.K."/>
            <person name="Mason C.E."/>
            <person name="Wang C.C."/>
            <person name="Venkateswaran K."/>
        </authorList>
    </citation>
    <scope>NUCLEOTIDE SEQUENCE [LARGE SCALE GENOMIC DNA]</scope>
    <source>
        <strain evidence="2 3">FKI-L5-BR-P1</strain>
    </source>
</reference>
<proteinExistence type="predicted"/>
<evidence type="ECO:0000313" key="3">
    <source>
        <dbReference type="Proteomes" id="UP000550136"/>
    </source>
</evidence>
<sequence length="645" mass="72613">MSMSIGAIVLYSHSGEQRELTFKSGCLNVITGDSKTGKSAIIDIIDYCLGRSSCNVAEGVIRRSVSWFAVRLLNGDDELFVARKNPGPGTDTGGEIYVRRGTFDAAPAFDELARNMVEPELISLLSRFVGISENEHRPQSGTRLPLQATIRHALFLCFQKQDEIDNRDRLFHRQGDQFIPQAIKDTLPYFVGAVDEQHFLRQHELDLAREALRELEQRAQRQNEARNVDIARIRRLVTDGKRVGLIVPEYEPVEIDIALEVLDRAARTDLATTAALPDFGDSINRLRGEQATLRSGLERVNDELRASRLMLSEQSAYSREGNEQRARLSSIGLFKFDADGHQCPLCDTALDVPTPGAAQVADALRLVSDQLAAVEVEQPHLQRHIESLEQRKGKLERELVEAQNSLSRLIADDARAKAQQDLLVDQARVIGRIGAFLDAVRPSESEPDLKPMIETAKRKVETLEAAVNADDVAQRLDTYLNLISKQMSAFAESLDLEHSGSELRLDIKKLTVVADTLDGPIPLNRMGSGENWVGYHVLTYLALHWWFRKRNRPVPAMLIFDQPSQAHYPAERDQEGSLDPLDDKDRHAVQALFELMHRACQEIDGLQLIVLDHAHLADDWFEASIVEEWRRNRFLVPPAWDTRGR</sequence>
<organism evidence="2 3">
    <name type="scientific">Sphingomonas paucimobilis</name>
    <name type="common">Pseudomonas paucimobilis</name>
    <dbReference type="NCBI Taxonomy" id="13689"/>
    <lineage>
        <taxon>Bacteria</taxon>
        <taxon>Pseudomonadati</taxon>
        <taxon>Pseudomonadota</taxon>
        <taxon>Alphaproteobacteria</taxon>
        <taxon>Sphingomonadales</taxon>
        <taxon>Sphingomonadaceae</taxon>
        <taxon>Sphingomonas</taxon>
    </lineage>
</organism>
<name>A0A7Y2PAK7_SPHPI</name>
<dbReference type="InterPro" id="IPR027417">
    <property type="entry name" value="P-loop_NTPase"/>
</dbReference>
<feature type="coiled-coil region" evidence="1">
    <location>
        <begin position="378"/>
        <end position="412"/>
    </location>
</feature>
<protein>
    <submittedName>
        <fullName evidence="2">DUF3732 domain-containing protein</fullName>
    </submittedName>
</protein>
<dbReference type="Proteomes" id="UP000550136">
    <property type="component" value="Unassembled WGS sequence"/>
</dbReference>
<dbReference type="InterPro" id="IPR022205">
    <property type="entry name" value="DUF3732"/>
</dbReference>